<comment type="caution">
    <text evidence="2">The sequence shown here is derived from an EMBL/GenBank/DDBJ whole genome shotgun (WGS) entry which is preliminary data.</text>
</comment>
<evidence type="ECO:0000313" key="2">
    <source>
        <dbReference type="EMBL" id="MBB5776989.1"/>
    </source>
</evidence>
<reference evidence="2 3" key="1">
    <citation type="submission" date="2020-08" db="EMBL/GenBank/DDBJ databases">
        <title>Sequencing the genomes of 1000 actinobacteria strains.</title>
        <authorList>
            <person name="Klenk H.-P."/>
        </authorList>
    </citation>
    <scope>NUCLEOTIDE SEQUENCE [LARGE SCALE GENOMIC DNA]</scope>
    <source>
        <strain evidence="2 3">DSM 45507</strain>
    </source>
</reference>
<gene>
    <name evidence="2" type="ORF">HD596_003745</name>
</gene>
<organism evidence="2 3">
    <name type="scientific">Nonomuraea jabiensis</name>
    <dbReference type="NCBI Taxonomy" id="882448"/>
    <lineage>
        <taxon>Bacteria</taxon>
        <taxon>Bacillati</taxon>
        <taxon>Actinomycetota</taxon>
        <taxon>Actinomycetes</taxon>
        <taxon>Streptosporangiales</taxon>
        <taxon>Streptosporangiaceae</taxon>
        <taxon>Nonomuraea</taxon>
    </lineage>
</organism>
<evidence type="ECO:0000256" key="1">
    <source>
        <dbReference type="SAM" id="SignalP"/>
    </source>
</evidence>
<accession>A0A7W9G4A2</accession>
<name>A0A7W9G4A2_9ACTN</name>
<evidence type="ECO:0008006" key="4">
    <source>
        <dbReference type="Google" id="ProtNLM"/>
    </source>
</evidence>
<dbReference type="Proteomes" id="UP000579153">
    <property type="component" value="Unassembled WGS sequence"/>
</dbReference>
<dbReference type="PROSITE" id="PS51257">
    <property type="entry name" value="PROKAR_LIPOPROTEIN"/>
    <property type="match status" value="1"/>
</dbReference>
<evidence type="ECO:0000313" key="3">
    <source>
        <dbReference type="Proteomes" id="UP000579153"/>
    </source>
</evidence>
<proteinExistence type="predicted"/>
<dbReference type="RefSeq" id="WP_185070568.1">
    <property type="nucleotide sequence ID" value="NZ_JACHMB010000001.1"/>
</dbReference>
<feature type="signal peptide" evidence="1">
    <location>
        <begin position="1"/>
        <end position="18"/>
    </location>
</feature>
<keyword evidence="3" id="KW-1185">Reference proteome</keyword>
<sequence length="168" mass="17832">MRRLAAVLLMFALGGCGADDVPVPEAIASPPPVEQVPHKGASLSCGQTRVGLPAMPEGLTRAGSFGRLGSLTRPLEVKGVIWRREDEQMYVGVVCGARSADEFVTLVARSSLTAYKGMPALRWNTRTGVRNFMWLERPGTAVYIAATPGLADLIRDVAAGVALDPAQD</sequence>
<feature type="chain" id="PRO_5039643214" description="Lipoprotein" evidence="1">
    <location>
        <begin position="19"/>
        <end position="168"/>
    </location>
</feature>
<dbReference type="EMBL" id="JACHMB010000001">
    <property type="protein sequence ID" value="MBB5776989.1"/>
    <property type="molecule type" value="Genomic_DNA"/>
</dbReference>
<protein>
    <recommendedName>
        <fullName evidence="4">Lipoprotein</fullName>
    </recommendedName>
</protein>
<keyword evidence="1" id="KW-0732">Signal</keyword>
<dbReference type="AlphaFoldDB" id="A0A7W9G4A2"/>